<evidence type="ECO:0000256" key="1">
    <source>
        <dbReference type="SAM" id="Phobius"/>
    </source>
</evidence>
<keyword evidence="3" id="KW-1185">Reference proteome</keyword>
<name>A0A8U0HSD5_9EURY</name>
<evidence type="ECO:0000313" key="3">
    <source>
        <dbReference type="Proteomes" id="UP000830729"/>
    </source>
</evidence>
<accession>A0A8U0HSD5</accession>
<feature type="transmembrane region" description="Helical" evidence="1">
    <location>
        <begin position="77"/>
        <end position="105"/>
    </location>
</feature>
<dbReference type="Proteomes" id="UP000830729">
    <property type="component" value="Chromosome"/>
</dbReference>
<feature type="transmembrane region" description="Helical" evidence="1">
    <location>
        <begin position="125"/>
        <end position="146"/>
    </location>
</feature>
<organism evidence="2 3">
    <name type="scientific">Halorussus limi</name>
    <dbReference type="NCBI Taxonomy" id="2938695"/>
    <lineage>
        <taxon>Archaea</taxon>
        <taxon>Methanobacteriati</taxon>
        <taxon>Methanobacteriota</taxon>
        <taxon>Stenosarchaea group</taxon>
        <taxon>Halobacteria</taxon>
        <taxon>Halobacteriales</taxon>
        <taxon>Haladaptataceae</taxon>
        <taxon>Halorussus</taxon>
    </lineage>
</organism>
<evidence type="ECO:0000313" key="2">
    <source>
        <dbReference type="EMBL" id="UPV73584.1"/>
    </source>
</evidence>
<keyword evidence="1" id="KW-0472">Membrane</keyword>
<proteinExistence type="predicted"/>
<gene>
    <name evidence="2" type="ORF">M0R89_13675</name>
</gene>
<keyword evidence="1" id="KW-1133">Transmembrane helix</keyword>
<feature type="transmembrane region" description="Helical" evidence="1">
    <location>
        <begin position="53"/>
        <end position="70"/>
    </location>
</feature>
<protein>
    <submittedName>
        <fullName evidence="2">Uncharacterized protein</fullName>
    </submittedName>
</protein>
<dbReference type="AlphaFoldDB" id="A0A8U0HSD5"/>
<dbReference type="KEGG" id="halx:M0R89_13675"/>
<feature type="transmembrane region" description="Helical" evidence="1">
    <location>
        <begin position="20"/>
        <end position="41"/>
    </location>
</feature>
<dbReference type="RefSeq" id="WP_248649637.1">
    <property type="nucleotide sequence ID" value="NZ_CP096659.1"/>
</dbReference>
<sequence>MAERTLAGTRFGFESIRGRLRLLALGSLTGAVAGMGAFMFLKEQLLPWGVTETLALALVGVAGAYTHLLAEDLSESIALALIASGIGLVVHVLAWIAPLWILSYPPPARDLLLPKMVGEALASGLPPYVVTFYGAYFGALLVVGYFEP</sequence>
<dbReference type="EMBL" id="CP096659">
    <property type="protein sequence ID" value="UPV73584.1"/>
    <property type="molecule type" value="Genomic_DNA"/>
</dbReference>
<dbReference type="GeneID" id="72186268"/>
<keyword evidence="1" id="KW-0812">Transmembrane</keyword>
<reference evidence="2 3" key="1">
    <citation type="submission" date="2022-04" db="EMBL/GenBank/DDBJ databases">
        <title>Diverse halophilic archaea isolated from saline environments.</title>
        <authorList>
            <person name="Cui H.-L."/>
        </authorList>
    </citation>
    <scope>NUCLEOTIDE SEQUENCE [LARGE SCALE GENOMIC DNA]</scope>
    <source>
        <strain evidence="2 3">XZYJT49</strain>
    </source>
</reference>